<dbReference type="OrthoDB" id="3364649at2759"/>
<dbReference type="PANTHER" id="PTHR14778:SF2">
    <property type="entry name" value="KINETOCHORE-ASSOCIATED PROTEIN DSN1 HOMOLOG"/>
    <property type="match status" value="1"/>
</dbReference>
<organism evidence="2 3">
    <name type="scientific">Acaulospora morrowiae</name>
    <dbReference type="NCBI Taxonomy" id="94023"/>
    <lineage>
        <taxon>Eukaryota</taxon>
        <taxon>Fungi</taxon>
        <taxon>Fungi incertae sedis</taxon>
        <taxon>Mucoromycota</taxon>
        <taxon>Glomeromycotina</taxon>
        <taxon>Glomeromycetes</taxon>
        <taxon>Diversisporales</taxon>
        <taxon>Acaulosporaceae</taxon>
        <taxon>Acaulospora</taxon>
    </lineage>
</organism>
<name>A0A9N9D8P1_9GLOM</name>
<accession>A0A9N9D8P1</accession>
<dbReference type="GO" id="GO:0000444">
    <property type="term" value="C:MIS12/MIND type complex"/>
    <property type="evidence" value="ECO:0007669"/>
    <property type="project" value="InterPro"/>
</dbReference>
<dbReference type="InterPro" id="IPR013218">
    <property type="entry name" value="Dsn1/Mis13"/>
</dbReference>
<sequence length="361" mass="41898">MQSRHDKSVQQRKKTLDPHEEDDHGFVFMRRRNVGAVNNSRNVMKSPVSKGESQSKVIQTLIETPRKPLPNSSVLSRSQESVVPIPLKETPMIRKNKEIRQKKRRSSFEKRGRRASSIGNGFVANPHPDVKSSDFFRHIQPDLPGPKKLRQLLTWCGKRAMNESKTKDLNALKIARIVEQEVLNDLMDSKINTSWYHRRDGHDPVDKTPQQKRQHPLNVENQRRLEEYEKTLQRFIVHRTFLQRSSFGKLTNKALFYRLNAEYEEWSNLISGFNSLYSSIVNADGQAPTNEGMTTIFPDEVDMSVLSEEEKNFLSQYFVEDDNTSSEDKILEEIVHSLEIQVDQIYHCLYNALQFNTGITE</sequence>
<dbReference type="PANTHER" id="PTHR14778">
    <property type="entry name" value="KINETOCHORE-ASSOCIATED PROTEIN DSN1 HOMOLOG"/>
    <property type="match status" value="1"/>
</dbReference>
<gene>
    <name evidence="2" type="ORF">AMORRO_LOCUS9086</name>
</gene>
<comment type="caution">
    <text evidence="2">The sequence shown here is derived from an EMBL/GenBank/DDBJ whole genome shotgun (WGS) entry which is preliminary data.</text>
</comment>
<dbReference type="GO" id="GO:0007059">
    <property type="term" value="P:chromosome segregation"/>
    <property type="evidence" value="ECO:0007669"/>
    <property type="project" value="InterPro"/>
</dbReference>
<evidence type="ECO:0000313" key="3">
    <source>
        <dbReference type="Proteomes" id="UP000789342"/>
    </source>
</evidence>
<evidence type="ECO:0000313" key="2">
    <source>
        <dbReference type="EMBL" id="CAG8631006.1"/>
    </source>
</evidence>
<feature type="region of interest" description="Disordered" evidence="1">
    <location>
        <begin position="98"/>
        <end position="126"/>
    </location>
</feature>
<reference evidence="2" key="1">
    <citation type="submission" date="2021-06" db="EMBL/GenBank/DDBJ databases">
        <authorList>
            <person name="Kallberg Y."/>
            <person name="Tangrot J."/>
            <person name="Rosling A."/>
        </authorList>
    </citation>
    <scope>NUCLEOTIDE SEQUENCE</scope>
    <source>
        <strain evidence="2">CL551</strain>
    </source>
</reference>
<dbReference type="AlphaFoldDB" id="A0A9N9D8P1"/>
<feature type="compositionally biased region" description="Basic and acidic residues" evidence="1">
    <location>
        <begin position="1"/>
        <end position="25"/>
    </location>
</feature>
<dbReference type="EMBL" id="CAJVPV010008469">
    <property type="protein sequence ID" value="CAG8631006.1"/>
    <property type="molecule type" value="Genomic_DNA"/>
</dbReference>
<feature type="region of interest" description="Disordered" evidence="1">
    <location>
        <begin position="1"/>
        <end position="27"/>
    </location>
</feature>
<proteinExistence type="predicted"/>
<dbReference type="Pfam" id="PF08202">
    <property type="entry name" value="MIS13"/>
    <property type="match status" value="1"/>
</dbReference>
<dbReference type="GO" id="GO:0051301">
    <property type="term" value="P:cell division"/>
    <property type="evidence" value="ECO:0007669"/>
    <property type="project" value="InterPro"/>
</dbReference>
<protein>
    <submittedName>
        <fullName evidence="2">8385_t:CDS:1</fullName>
    </submittedName>
</protein>
<dbReference type="Proteomes" id="UP000789342">
    <property type="component" value="Unassembled WGS sequence"/>
</dbReference>
<keyword evidence="3" id="KW-1185">Reference proteome</keyword>
<evidence type="ECO:0000256" key="1">
    <source>
        <dbReference type="SAM" id="MobiDB-lite"/>
    </source>
</evidence>